<dbReference type="OrthoDB" id="2126698at2759"/>
<dbReference type="AlphaFoldDB" id="A0A1R3L4E5"/>
<dbReference type="STRING" id="93759.A0A1R3L4E5"/>
<dbReference type="Pfam" id="PF01554">
    <property type="entry name" value="MatE"/>
    <property type="match status" value="1"/>
</dbReference>
<protein>
    <submittedName>
        <fullName evidence="2">Multi antimicrobial extrusion protein</fullName>
    </submittedName>
</protein>
<dbReference type="GO" id="GO:0042910">
    <property type="term" value="F:xenobiotic transmembrane transporter activity"/>
    <property type="evidence" value="ECO:0007669"/>
    <property type="project" value="InterPro"/>
</dbReference>
<dbReference type="GO" id="GO:0015297">
    <property type="term" value="F:antiporter activity"/>
    <property type="evidence" value="ECO:0007669"/>
    <property type="project" value="InterPro"/>
</dbReference>
<name>A0A1R3L4E5_9ROSI</name>
<comment type="caution">
    <text evidence="2">The sequence shown here is derived from an EMBL/GenBank/DDBJ whole genome shotgun (WGS) entry which is preliminary data.</text>
</comment>
<proteinExistence type="inferred from homology"/>
<accession>A0A1R3L4E5</accession>
<evidence type="ECO:0000313" key="3">
    <source>
        <dbReference type="Proteomes" id="UP000187203"/>
    </source>
</evidence>
<evidence type="ECO:0000313" key="2">
    <source>
        <dbReference type="EMBL" id="OMP14179.1"/>
    </source>
</evidence>
<gene>
    <name evidence="2" type="ORF">COLO4_00213</name>
</gene>
<dbReference type="Proteomes" id="UP000187203">
    <property type="component" value="Unassembled WGS sequence"/>
</dbReference>
<sequence length="101" mass="11357">MEGDINQNLLAEAEQSEIIVKEVRLKEKIWTEMKKMWVVAAPAIFTRFSTFGVTVISQAFVGHIGATELAAYSLCFTVLFRFGNGILHKEPELLTFLAGMY</sequence>
<dbReference type="EMBL" id="AWUE01001490">
    <property type="protein sequence ID" value="OMP14179.1"/>
    <property type="molecule type" value="Genomic_DNA"/>
</dbReference>
<dbReference type="GO" id="GO:0016020">
    <property type="term" value="C:membrane"/>
    <property type="evidence" value="ECO:0007669"/>
    <property type="project" value="InterPro"/>
</dbReference>
<organism evidence="2 3">
    <name type="scientific">Corchorus olitorius</name>
    <dbReference type="NCBI Taxonomy" id="93759"/>
    <lineage>
        <taxon>Eukaryota</taxon>
        <taxon>Viridiplantae</taxon>
        <taxon>Streptophyta</taxon>
        <taxon>Embryophyta</taxon>
        <taxon>Tracheophyta</taxon>
        <taxon>Spermatophyta</taxon>
        <taxon>Magnoliopsida</taxon>
        <taxon>eudicotyledons</taxon>
        <taxon>Gunneridae</taxon>
        <taxon>Pentapetalae</taxon>
        <taxon>rosids</taxon>
        <taxon>malvids</taxon>
        <taxon>Malvales</taxon>
        <taxon>Malvaceae</taxon>
        <taxon>Grewioideae</taxon>
        <taxon>Apeibeae</taxon>
        <taxon>Corchorus</taxon>
    </lineage>
</organism>
<keyword evidence="3" id="KW-1185">Reference proteome</keyword>
<dbReference type="InterPro" id="IPR002528">
    <property type="entry name" value="MATE_fam"/>
</dbReference>
<comment type="similarity">
    <text evidence="1">Belongs to the multi antimicrobial extrusion (MATE) (TC 2.A.66.1) family.</text>
</comment>
<reference evidence="3" key="1">
    <citation type="submission" date="2013-09" db="EMBL/GenBank/DDBJ databases">
        <title>Corchorus olitorius genome sequencing.</title>
        <authorList>
            <person name="Alam M."/>
            <person name="Haque M.S."/>
            <person name="Islam M.S."/>
            <person name="Emdad E.M."/>
            <person name="Islam M.M."/>
            <person name="Ahmed B."/>
            <person name="Halim A."/>
            <person name="Hossen Q.M.M."/>
            <person name="Hossain M.Z."/>
            <person name="Ahmed R."/>
            <person name="Khan M.M."/>
            <person name="Islam R."/>
            <person name="Rashid M.M."/>
            <person name="Khan S.A."/>
            <person name="Rahman M.S."/>
            <person name="Alam M."/>
            <person name="Yahiya A.S."/>
            <person name="Khan M.S."/>
            <person name="Azam M.S."/>
            <person name="Haque T."/>
            <person name="Lashkar M.Z.H."/>
            <person name="Akhand A.I."/>
            <person name="Morshed G."/>
            <person name="Roy S."/>
            <person name="Uddin K.S."/>
            <person name="Rabeya T."/>
            <person name="Hossain A.S."/>
            <person name="Chowdhury A."/>
            <person name="Snigdha A.R."/>
            <person name="Mortoza M.S."/>
            <person name="Matin S.A."/>
            <person name="Hoque S.M.E."/>
            <person name="Islam M.K."/>
            <person name="Roy D.K."/>
            <person name="Haider R."/>
            <person name="Moosa M.M."/>
            <person name="Elias S.M."/>
            <person name="Hasan A.M."/>
            <person name="Jahan S."/>
            <person name="Shafiuddin M."/>
            <person name="Mahmood N."/>
            <person name="Shommy N.S."/>
        </authorList>
    </citation>
    <scope>NUCLEOTIDE SEQUENCE [LARGE SCALE GENOMIC DNA]</scope>
    <source>
        <strain evidence="3">cv. O-4</strain>
    </source>
</reference>
<evidence type="ECO:0000256" key="1">
    <source>
        <dbReference type="ARBA" id="ARBA00010199"/>
    </source>
</evidence>